<feature type="region of interest" description="Disordered" evidence="1">
    <location>
        <begin position="316"/>
        <end position="337"/>
    </location>
</feature>
<dbReference type="Proteomes" id="UP000322000">
    <property type="component" value="Chromosome 8"/>
</dbReference>
<dbReference type="AlphaFoldDB" id="A0A7E5VTT3"/>
<feature type="compositionally biased region" description="Low complexity" evidence="1">
    <location>
        <begin position="149"/>
        <end position="158"/>
    </location>
</feature>
<dbReference type="InParanoid" id="A0A7E5VTT3"/>
<keyword evidence="2" id="KW-1185">Reference proteome</keyword>
<dbReference type="PANTHER" id="PTHR13621">
    <property type="entry name" value="PROLINE-RICH PROTEIN PRCC"/>
    <property type="match status" value="1"/>
</dbReference>
<feature type="region of interest" description="Disordered" evidence="1">
    <location>
        <begin position="113"/>
        <end position="132"/>
    </location>
</feature>
<evidence type="ECO:0000313" key="2">
    <source>
        <dbReference type="Proteomes" id="UP000322000"/>
    </source>
</evidence>
<organism evidence="2 3">
    <name type="scientific">Trichoplusia ni</name>
    <name type="common">Cabbage looper</name>
    <dbReference type="NCBI Taxonomy" id="7111"/>
    <lineage>
        <taxon>Eukaryota</taxon>
        <taxon>Metazoa</taxon>
        <taxon>Ecdysozoa</taxon>
        <taxon>Arthropoda</taxon>
        <taxon>Hexapoda</taxon>
        <taxon>Insecta</taxon>
        <taxon>Pterygota</taxon>
        <taxon>Neoptera</taxon>
        <taxon>Endopterygota</taxon>
        <taxon>Lepidoptera</taxon>
        <taxon>Glossata</taxon>
        <taxon>Ditrysia</taxon>
        <taxon>Noctuoidea</taxon>
        <taxon>Noctuidae</taxon>
        <taxon>Plusiinae</taxon>
        <taxon>Trichoplusia</taxon>
    </lineage>
</organism>
<dbReference type="GeneID" id="113496667"/>
<dbReference type="GO" id="GO:0005634">
    <property type="term" value="C:nucleus"/>
    <property type="evidence" value="ECO:0007669"/>
    <property type="project" value="TreeGrafter"/>
</dbReference>
<gene>
    <name evidence="3" type="primary">LOC113496667</name>
</gene>
<feature type="region of interest" description="Disordered" evidence="1">
    <location>
        <begin position="1"/>
        <end position="65"/>
    </location>
</feature>
<dbReference type="FunCoup" id="A0A7E5VTT3">
    <property type="interactions" value="1980"/>
</dbReference>
<feature type="region of interest" description="Disordered" evidence="1">
    <location>
        <begin position="147"/>
        <end position="167"/>
    </location>
</feature>
<dbReference type="OrthoDB" id="206969at2759"/>
<evidence type="ECO:0000313" key="3">
    <source>
        <dbReference type="RefSeq" id="XP_026731755.1"/>
    </source>
</evidence>
<dbReference type="RefSeq" id="XP_026731755.1">
    <property type="nucleotide sequence ID" value="XM_026875954.1"/>
</dbReference>
<reference evidence="3" key="1">
    <citation type="submission" date="2025-08" db="UniProtKB">
        <authorList>
            <consortium name="RefSeq"/>
        </authorList>
    </citation>
    <scope>IDENTIFICATION</scope>
</reference>
<name>A0A7E5VTT3_TRINI</name>
<feature type="compositionally biased region" description="Acidic residues" evidence="1">
    <location>
        <begin position="10"/>
        <end position="20"/>
    </location>
</feature>
<dbReference type="InterPro" id="IPR018800">
    <property type="entry name" value="PRCC"/>
</dbReference>
<dbReference type="PANTHER" id="PTHR13621:SF2">
    <property type="entry name" value="PROLINE-RICH PROTEIN PRCC"/>
    <property type="match status" value="1"/>
</dbReference>
<evidence type="ECO:0000256" key="1">
    <source>
        <dbReference type="SAM" id="MobiDB-lite"/>
    </source>
</evidence>
<dbReference type="Pfam" id="PF10253">
    <property type="entry name" value="PRCC"/>
    <property type="match status" value="1"/>
</dbReference>
<sequence length="374" mass="41891">MALVAYDNSDSSDYEDEENDAAPVVLLNNKPEVPGPSVKPSVITNEKTEPQEDVPSLFNFLPQPKNKKPQVIEEDDEFLHKKEVVNSVKPKAKITVPSLSDFKDVEDNIPIVKPRSTEGKKSGLLSMLPQPRNGVISTTKSLIPHVLTKKPAPVKKAPLPSPAKKAKVDAAPILNNYSDESDDEVQNDFFSIHKTVELPEHVDLPLDVEQKAAKTQDTAPKGIEAFFKKEEVVNHVELQPDYDEDMESMAPEPSLGYDSYSGETSSNLELDDEAIMKLVGARGKRRREEIQIVEVNQKEVLANAREMMMKGLMDDTTKRVSASKKKGNEPTTQQRRKHQITYLAFQAKANEADLQNQWANNRMSKRQTQAKYGF</sequence>
<dbReference type="KEGG" id="tnl:113496667"/>
<proteinExistence type="predicted"/>
<accession>A0A7E5VTT3</accession>
<protein>
    <submittedName>
        <fullName evidence="3">Proline-rich protein PRCC</fullName>
    </submittedName>
</protein>